<sequence>MIVLPPRRAGASAPVAEGPDRRSVLAGALGLCAAGAGIAPATAAVVAPDDRRLNIERVTAEQAGIAGLLARGRTETKRPAVLILPDADGLTPHREDVTRRLAVAGFLALGVEAPPENADETLARTVAYLAHHLESKGDVGVLGFGRGGDGALRLAAMAKPLKAVVAYDGRGTADEASAAKAALQLHYAGLAGEVTATIPAFKAALESGEKTFELFLYEGVAHGFEDADKPETYARRPAELAWDRAIAFLESRLGAAPPVR</sequence>
<evidence type="ECO:0000313" key="2">
    <source>
        <dbReference type="EMBL" id="MFD1333199.1"/>
    </source>
</evidence>
<keyword evidence="2" id="KW-0378">Hydrolase</keyword>
<reference evidence="3" key="1">
    <citation type="journal article" date="2019" name="Int. J. Syst. Evol. Microbiol.">
        <title>The Global Catalogue of Microorganisms (GCM) 10K type strain sequencing project: providing services to taxonomists for standard genome sequencing and annotation.</title>
        <authorList>
            <consortium name="The Broad Institute Genomics Platform"/>
            <consortium name="The Broad Institute Genome Sequencing Center for Infectious Disease"/>
            <person name="Wu L."/>
            <person name="Ma J."/>
        </authorList>
    </citation>
    <scope>NUCLEOTIDE SEQUENCE [LARGE SCALE GENOMIC DNA]</scope>
    <source>
        <strain evidence="3">CCUG 61696</strain>
    </source>
</reference>
<dbReference type="EC" id="3.1.-.-" evidence="2"/>
<dbReference type="PROSITE" id="PS51318">
    <property type="entry name" value="TAT"/>
    <property type="match status" value="1"/>
</dbReference>
<dbReference type="EMBL" id="JBHTMX010000183">
    <property type="protein sequence ID" value="MFD1333199.1"/>
    <property type="molecule type" value="Genomic_DNA"/>
</dbReference>
<evidence type="ECO:0000313" key="3">
    <source>
        <dbReference type="Proteomes" id="UP001597171"/>
    </source>
</evidence>
<dbReference type="InterPro" id="IPR029058">
    <property type="entry name" value="AB_hydrolase_fold"/>
</dbReference>
<organism evidence="2 3">
    <name type="scientific">Methylopila musalis</name>
    <dbReference type="NCBI Taxonomy" id="1134781"/>
    <lineage>
        <taxon>Bacteria</taxon>
        <taxon>Pseudomonadati</taxon>
        <taxon>Pseudomonadota</taxon>
        <taxon>Alphaproteobacteria</taxon>
        <taxon>Hyphomicrobiales</taxon>
        <taxon>Methylopilaceae</taxon>
        <taxon>Methylopila</taxon>
    </lineage>
</organism>
<protein>
    <submittedName>
        <fullName evidence="2">Dienelactone hydrolase family protein</fullName>
        <ecNumber evidence="2">3.1.-.-</ecNumber>
    </submittedName>
</protein>
<dbReference type="InterPro" id="IPR006311">
    <property type="entry name" value="TAT_signal"/>
</dbReference>
<proteinExistence type="predicted"/>
<name>A0ABW3ZAC4_9HYPH</name>
<dbReference type="InterPro" id="IPR051049">
    <property type="entry name" value="Dienelactone_hydrolase-like"/>
</dbReference>
<feature type="domain" description="Dienelactone hydrolase" evidence="1">
    <location>
        <begin position="117"/>
        <end position="251"/>
    </location>
</feature>
<dbReference type="SUPFAM" id="SSF53474">
    <property type="entry name" value="alpha/beta-Hydrolases"/>
    <property type="match status" value="1"/>
</dbReference>
<dbReference type="PANTHER" id="PTHR46623">
    <property type="entry name" value="CARBOXYMETHYLENEBUTENOLIDASE-RELATED"/>
    <property type="match status" value="1"/>
</dbReference>
<accession>A0ABW3ZAC4</accession>
<dbReference type="Gene3D" id="3.40.50.1820">
    <property type="entry name" value="alpha/beta hydrolase"/>
    <property type="match status" value="1"/>
</dbReference>
<gene>
    <name evidence="2" type="ORF">ACFQ4O_14465</name>
</gene>
<dbReference type="Pfam" id="PF01738">
    <property type="entry name" value="DLH"/>
    <property type="match status" value="1"/>
</dbReference>
<dbReference type="GO" id="GO:0016787">
    <property type="term" value="F:hydrolase activity"/>
    <property type="evidence" value="ECO:0007669"/>
    <property type="project" value="UniProtKB-KW"/>
</dbReference>
<dbReference type="InterPro" id="IPR002925">
    <property type="entry name" value="Dienelactn_hydro"/>
</dbReference>
<dbReference type="PANTHER" id="PTHR46623:SF6">
    <property type="entry name" value="ALPHA_BETA-HYDROLASES SUPERFAMILY PROTEIN"/>
    <property type="match status" value="1"/>
</dbReference>
<keyword evidence="3" id="KW-1185">Reference proteome</keyword>
<comment type="caution">
    <text evidence="2">The sequence shown here is derived from an EMBL/GenBank/DDBJ whole genome shotgun (WGS) entry which is preliminary data.</text>
</comment>
<dbReference type="Proteomes" id="UP001597171">
    <property type="component" value="Unassembled WGS sequence"/>
</dbReference>
<evidence type="ECO:0000259" key="1">
    <source>
        <dbReference type="Pfam" id="PF01738"/>
    </source>
</evidence>